<dbReference type="EMBL" id="JAUSUB010000001">
    <property type="protein sequence ID" value="MDQ0268641.1"/>
    <property type="molecule type" value="Genomic_DNA"/>
</dbReference>
<accession>A0ABU0AD46</accession>
<evidence type="ECO:0000313" key="4">
    <source>
        <dbReference type="Proteomes" id="UP001238088"/>
    </source>
</evidence>
<dbReference type="RefSeq" id="WP_307471539.1">
    <property type="nucleotide sequence ID" value="NZ_JAUSUB010000001.1"/>
</dbReference>
<reference evidence="3 4" key="1">
    <citation type="submission" date="2023-07" db="EMBL/GenBank/DDBJ databases">
        <title>Genomic Encyclopedia of Type Strains, Phase IV (KMG-IV): sequencing the most valuable type-strain genomes for metagenomic binning, comparative biology and taxonomic classification.</title>
        <authorList>
            <person name="Goeker M."/>
        </authorList>
    </citation>
    <scope>NUCLEOTIDE SEQUENCE [LARGE SCALE GENOMIC DNA]</scope>
    <source>
        <strain evidence="3 4">DSM 23494</strain>
    </source>
</reference>
<name>A0ABU0AD46_9BACI</name>
<gene>
    <name evidence="3" type="ORF">J2S17_000510</name>
</gene>
<evidence type="ECO:0000313" key="3">
    <source>
        <dbReference type="EMBL" id="MDQ0268641.1"/>
    </source>
</evidence>
<dbReference type="SUPFAM" id="SSF55961">
    <property type="entry name" value="Bet v1-like"/>
    <property type="match status" value="1"/>
</dbReference>
<comment type="caution">
    <text evidence="3">The sequence shown here is derived from an EMBL/GenBank/DDBJ whole genome shotgun (WGS) entry which is preliminary data.</text>
</comment>
<dbReference type="Gene3D" id="3.30.530.20">
    <property type="match status" value="1"/>
</dbReference>
<sequence length="165" mass="19338">MRTKTKITRNPKRRELIVERKVAIPRNLAWQGWTRREHIVHWWGPREWTATVYEMDVKPAGVWRYSLTSNEEMGEKTYCKAIYREVIEPTKLVYTDTFTDKDWNVVEGSDMYTTVTFLEVSGGTKLSIITHFANIEDLKAAEGMGMIDGFKDTIDRLEEYLSTHL</sequence>
<proteinExistence type="inferred from homology"/>
<dbReference type="Pfam" id="PF08327">
    <property type="entry name" value="AHSA1"/>
    <property type="match status" value="1"/>
</dbReference>
<dbReference type="InterPro" id="IPR013538">
    <property type="entry name" value="ASHA1/2-like_C"/>
</dbReference>
<organism evidence="3 4">
    <name type="scientific">Cytobacillus purgationiresistens</name>
    <dbReference type="NCBI Taxonomy" id="863449"/>
    <lineage>
        <taxon>Bacteria</taxon>
        <taxon>Bacillati</taxon>
        <taxon>Bacillota</taxon>
        <taxon>Bacilli</taxon>
        <taxon>Bacillales</taxon>
        <taxon>Bacillaceae</taxon>
        <taxon>Cytobacillus</taxon>
    </lineage>
</organism>
<keyword evidence="4" id="KW-1185">Reference proteome</keyword>
<feature type="domain" description="Activator of Hsp90 ATPase homologue 1/2-like C-terminal" evidence="2">
    <location>
        <begin position="24"/>
        <end position="161"/>
    </location>
</feature>
<comment type="similarity">
    <text evidence="1">Belongs to the AHA1 family.</text>
</comment>
<evidence type="ECO:0000259" key="2">
    <source>
        <dbReference type="Pfam" id="PF08327"/>
    </source>
</evidence>
<dbReference type="Proteomes" id="UP001238088">
    <property type="component" value="Unassembled WGS sequence"/>
</dbReference>
<evidence type="ECO:0000256" key="1">
    <source>
        <dbReference type="ARBA" id="ARBA00006817"/>
    </source>
</evidence>
<protein>
    <submittedName>
        <fullName evidence="3">Uncharacterized protein YndB with AHSA1/START domain</fullName>
    </submittedName>
</protein>
<dbReference type="InterPro" id="IPR023393">
    <property type="entry name" value="START-like_dom_sf"/>
</dbReference>